<dbReference type="EMBL" id="LCIZ01000008">
    <property type="protein sequence ID" value="KKT67478.1"/>
    <property type="molecule type" value="Genomic_DNA"/>
</dbReference>
<dbReference type="Proteomes" id="UP000033901">
    <property type="component" value="Unassembled WGS sequence"/>
</dbReference>
<sequence length="116" mass="12483">MENLLAQKIENPVGPSGFAGGEDFFAALVPGLIRLGFVAGVLVFFFILLAGAIQWMTSGGDKAAIETARGKITNAIMGIVILFGILAILVFVGRFFGLDILENLKFNIEELKIRPQ</sequence>
<keyword evidence="1" id="KW-0472">Membrane</keyword>
<dbReference type="AlphaFoldDB" id="A0A0G1J7X8"/>
<keyword evidence="1" id="KW-0812">Transmembrane</keyword>
<evidence type="ECO:0000256" key="1">
    <source>
        <dbReference type="SAM" id="Phobius"/>
    </source>
</evidence>
<protein>
    <recommendedName>
        <fullName evidence="4">Integral membrane protein</fullName>
    </recommendedName>
</protein>
<keyword evidence="1" id="KW-1133">Transmembrane helix</keyword>
<organism evidence="2 3">
    <name type="scientific">Candidatus Curtissbacteria bacterium GW2011_GWC1_44_33</name>
    <dbReference type="NCBI Taxonomy" id="1618413"/>
    <lineage>
        <taxon>Bacteria</taxon>
        <taxon>Candidatus Curtissiibacteriota</taxon>
    </lineage>
</organism>
<accession>A0A0G1J7X8</accession>
<comment type="caution">
    <text evidence="2">The sequence shown here is derived from an EMBL/GenBank/DDBJ whole genome shotgun (WGS) entry which is preliminary data.</text>
</comment>
<reference evidence="2 3" key="1">
    <citation type="journal article" date="2015" name="Nature">
        <title>rRNA introns, odd ribosomes, and small enigmatic genomes across a large radiation of phyla.</title>
        <authorList>
            <person name="Brown C.T."/>
            <person name="Hug L.A."/>
            <person name="Thomas B.C."/>
            <person name="Sharon I."/>
            <person name="Castelle C.J."/>
            <person name="Singh A."/>
            <person name="Wilkins M.J."/>
            <person name="Williams K.H."/>
            <person name="Banfield J.F."/>
        </authorList>
    </citation>
    <scope>NUCLEOTIDE SEQUENCE [LARGE SCALE GENOMIC DNA]</scope>
</reference>
<evidence type="ECO:0000313" key="2">
    <source>
        <dbReference type="EMBL" id="KKT67478.1"/>
    </source>
</evidence>
<evidence type="ECO:0000313" key="3">
    <source>
        <dbReference type="Proteomes" id="UP000033901"/>
    </source>
</evidence>
<evidence type="ECO:0008006" key="4">
    <source>
        <dbReference type="Google" id="ProtNLM"/>
    </source>
</evidence>
<name>A0A0G1J7X8_9BACT</name>
<proteinExistence type="predicted"/>
<feature type="transmembrane region" description="Helical" evidence="1">
    <location>
        <begin position="74"/>
        <end position="96"/>
    </location>
</feature>
<gene>
    <name evidence="2" type="ORF">UW61_C0008G0006</name>
</gene>
<feature type="transmembrane region" description="Helical" evidence="1">
    <location>
        <begin position="32"/>
        <end position="53"/>
    </location>
</feature>